<feature type="compositionally biased region" description="Basic and acidic residues" evidence="1">
    <location>
        <begin position="277"/>
        <end position="290"/>
    </location>
</feature>
<feature type="compositionally biased region" description="Polar residues" evidence="1">
    <location>
        <begin position="208"/>
        <end position="218"/>
    </location>
</feature>
<proteinExistence type="predicted"/>
<name>A0A183MN16_9TREM</name>
<evidence type="ECO:0000313" key="3">
    <source>
        <dbReference type="Proteomes" id="UP000277204"/>
    </source>
</evidence>
<protein>
    <submittedName>
        <fullName evidence="2">Uncharacterized protein</fullName>
    </submittedName>
</protein>
<feature type="region of interest" description="Disordered" evidence="1">
    <location>
        <begin position="208"/>
        <end position="311"/>
    </location>
</feature>
<accession>A0A183MN16</accession>
<sequence>MPLLTTRAKNFIGTWNVRTMWETGKISQIAMEMKRYNLAVLGISETHWTQAGQKKLATGEMLLYSGHEEDNWQSKDSIPTVKEHMELKTTFNQYQIEEEIRKRRWKWIGHTLRKSSNCITRQALTWNPEGKRKRGRPKNTLCHEMESDMERMNYNWTELERIAQDRVGWRMVQNDNEQGGSDADVKARISKARAAYLQLRNIWNSKQLSTNAEQQRTVGENKPDPSGRRNQEEALEVDRTHIEESTQLRHKTSRHMESSKPKEKRKTKEHTTPGNGNRHEKNEQELDGIRKGGPGQSGLENAGRRPMLHWE</sequence>
<reference evidence="2 3" key="1">
    <citation type="submission" date="2018-11" db="EMBL/GenBank/DDBJ databases">
        <authorList>
            <consortium name="Pathogen Informatics"/>
        </authorList>
    </citation>
    <scope>NUCLEOTIDE SEQUENCE [LARGE SCALE GENOMIC DNA]</scope>
    <source>
        <strain evidence="2 3">Zambia</strain>
    </source>
</reference>
<dbReference type="AlphaFoldDB" id="A0A183MN16"/>
<dbReference type="EMBL" id="UZAI01017374">
    <property type="protein sequence ID" value="VDP23842.1"/>
    <property type="molecule type" value="Genomic_DNA"/>
</dbReference>
<evidence type="ECO:0000256" key="1">
    <source>
        <dbReference type="SAM" id="MobiDB-lite"/>
    </source>
</evidence>
<dbReference type="STRING" id="48269.A0A183MN16"/>
<keyword evidence="3" id="KW-1185">Reference proteome</keyword>
<dbReference type="Proteomes" id="UP000277204">
    <property type="component" value="Unassembled WGS sequence"/>
</dbReference>
<gene>
    <name evidence="2" type="ORF">SMRZ_LOCUS17441</name>
</gene>
<feature type="compositionally biased region" description="Basic and acidic residues" evidence="1">
    <location>
        <begin position="219"/>
        <end position="247"/>
    </location>
</feature>
<organism evidence="2 3">
    <name type="scientific">Schistosoma margrebowiei</name>
    <dbReference type="NCBI Taxonomy" id="48269"/>
    <lineage>
        <taxon>Eukaryota</taxon>
        <taxon>Metazoa</taxon>
        <taxon>Spiralia</taxon>
        <taxon>Lophotrochozoa</taxon>
        <taxon>Platyhelminthes</taxon>
        <taxon>Trematoda</taxon>
        <taxon>Digenea</taxon>
        <taxon>Strigeidida</taxon>
        <taxon>Schistosomatoidea</taxon>
        <taxon>Schistosomatidae</taxon>
        <taxon>Schistosoma</taxon>
    </lineage>
</organism>
<evidence type="ECO:0000313" key="2">
    <source>
        <dbReference type="EMBL" id="VDP23842.1"/>
    </source>
</evidence>